<dbReference type="EMBL" id="CP138327">
    <property type="protein sequence ID" value="WXU00455.1"/>
    <property type="molecule type" value="Genomic_DNA"/>
</dbReference>
<evidence type="ECO:0000313" key="2">
    <source>
        <dbReference type="EMBL" id="WXU00455.1"/>
    </source>
</evidence>
<organism evidence="2">
    <name type="scientific">Catillopecten margaritatus gill symbiont</name>
    <dbReference type="NCBI Taxonomy" id="3083288"/>
    <lineage>
        <taxon>Bacteria</taxon>
        <taxon>Pseudomonadati</taxon>
        <taxon>Pseudomonadota</taxon>
        <taxon>Gammaproteobacteria</taxon>
        <taxon>sulfur-oxidizing symbionts</taxon>
    </lineage>
</organism>
<dbReference type="InterPro" id="IPR018551">
    <property type="entry name" value="DUF2007"/>
</dbReference>
<dbReference type="Gene3D" id="3.30.70.790">
    <property type="entry name" value="UreE, C-terminal domain"/>
    <property type="match status" value="1"/>
</dbReference>
<dbReference type="Pfam" id="PF09413">
    <property type="entry name" value="DUF2007"/>
    <property type="match status" value="1"/>
</dbReference>
<accession>A0AAU6PHH1</accession>
<dbReference type="AlphaFoldDB" id="A0AAU6PHH1"/>
<dbReference type="SUPFAM" id="SSF54913">
    <property type="entry name" value="GlnB-like"/>
    <property type="match status" value="1"/>
</dbReference>
<feature type="domain" description="DUF2007" evidence="1">
    <location>
        <begin position="19"/>
        <end position="80"/>
    </location>
</feature>
<reference evidence="2" key="1">
    <citation type="submission" date="2023-10" db="EMBL/GenBank/DDBJ databases">
        <title>The first scallop-associated chemosynthetic bacterial symbiont.</title>
        <authorList>
            <person name="Lin Y.-T."/>
            <person name="Sun J."/>
            <person name="Ip J.C.-H."/>
            <person name="He X."/>
            <person name="Gao Z.-M."/>
            <person name="Perez M."/>
            <person name="Xu T."/>
            <person name="Qian P.-Y."/>
            <person name="Qiu J.-W."/>
        </authorList>
    </citation>
    <scope>NUCLEOTIDE SEQUENCE</scope>
    <source>
        <strain evidence="2">Gill1</strain>
    </source>
</reference>
<evidence type="ECO:0000259" key="1">
    <source>
        <dbReference type="Pfam" id="PF09413"/>
    </source>
</evidence>
<dbReference type="InterPro" id="IPR011322">
    <property type="entry name" value="N-reg_PII-like_a/b"/>
</dbReference>
<gene>
    <name evidence="2" type="ORF">Ctma_1171</name>
</gene>
<protein>
    <recommendedName>
        <fullName evidence="1">DUF2007 domain-containing protein</fullName>
    </recommendedName>
</protein>
<name>A0AAU6PHH1_9GAMM</name>
<proteinExistence type="predicted"/>
<sequence>MKPIEPNTEFDLIPMLATVASFSFPHEAHIARAKLESEGIPVALADEHTVSMQWFYSNAIGGVKVQVPPSCAQRAIEILAQDDSDLLEQD</sequence>